<comment type="caution">
    <text evidence="2">The sequence shown here is derived from an EMBL/GenBank/DDBJ whole genome shotgun (WGS) entry which is preliminary data.</text>
</comment>
<dbReference type="Pfam" id="PF13508">
    <property type="entry name" value="Acetyltransf_7"/>
    <property type="match status" value="1"/>
</dbReference>
<dbReference type="EMBL" id="DVON01000178">
    <property type="protein sequence ID" value="HIV13126.1"/>
    <property type="molecule type" value="Genomic_DNA"/>
</dbReference>
<accession>A0A9D1NUJ3</accession>
<dbReference type="AlphaFoldDB" id="A0A9D1NUJ3"/>
<sequence>MIALEGETVIGYNALTKARIGDQPGLALGPLGVRKEYQNTGVGSALVKECIRRAGESGYPWIALLGGDYYLRFGFEHAAGDGITVSDNEFDNEHLQILFLKESAKGRISGISGKLVYCDAFYDEKGNLL</sequence>
<reference evidence="2" key="2">
    <citation type="journal article" date="2021" name="PeerJ">
        <title>Extensive microbial diversity within the chicken gut microbiome revealed by metagenomics and culture.</title>
        <authorList>
            <person name="Gilroy R."/>
            <person name="Ravi A."/>
            <person name="Getino M."/>
            <person name="Pursley I."/>
            <person name="Horton D.L."/>
            <person name="Alikhan N.F."/>
            <person name="Baker D."/>
            <person name="Gharbi K."/>
            <person name="Hall N."/>
            <person name="Watson M."/>
            <person name="Adriaenssens E.M."/>
            <person name="Foster-Nyarko E."/>
            <person name="Jarju S."/>
            <person name="Secka A."/>
            <person name="Antonio M."/>
            <person name="Oren A."/>
            <person name="Chaudhuri R.R."/>
            <person name="La Ragione R."/>
            <person name="Hildebrand F."/>
            <person name="Pallen M.J."/>
        </authorList>
    </citation>
    <scope>NUCLEOTIDE SEQUENCE</scope>
    <source>
        <strain evidence="2">ChiBcec2-4451</strain>
    </source>
</reference>
<proteinExistence type="predicted"/>
<evidence type="ECO:0000259" key="1">
    <source>
        <dbReference type="PROSITE" id="PS51186"/>
    </source>
</evidence>
<dbReference type="InterPro" id="IPR016181">
    <property type="entry name" value="Acyl_CoA_acyltransferase"/>
</dbReference>
<feature type="domain" description="N-acetyltransferase" evidence="1">
    <location>
        <begin position="1"/>
        <end position="102"/>
    </location>
</feature>
<reference evidence="2" key="1">
    <citation type="submission" date="2020-10" db="EMBL/GenBank/DDBJ databases">
        <authorList>
            <person name="Gilroy R."/>
        </authorList>
    </citation>
    <scope>NUCLEOTIDE SEQUENCE</scope>
    <source>
        <strain evidence="2">ChiBcec2-4451</strain>
    </source>
</reference>
<name>A0A9D1NUJ3_9FIRM</name>
<evidence type="ECO:0000313" key="3">
    <source>
        <dbReference type="Proteomes" id="UP000886723"/>
    </source>
</evidence>
<dbReference type="Proteomes" id="UP000886723">
    <property type="component" value="Unassembled WGS sequence"/>
</dbReference>
<dbReference type="InterPro" id="IPR000182">
    <property type="entry name" value="GNAT_dom"/>
</dbReference>
<dbReference type="PROSITE" id="PS51186">
    <property type="entry name" value="GNAT"/>
    <property type="match status" value="1"/>
</dbReference>
<dbReference type="GO" id="GO:0016747">
    <property type="term" value="F:acyltransferase activity, transferring groups other than amino-acyl groups"/>
    <property type="evidence" value="ECO:0007669"/>
    <property type="project" value="InterPro"/>
</dbReference>
<dbReference type="SUPFAM" id="SSF55729">
    <property type="entry name" value="Acyl-CoA N-acyltransferases (Nat)"/>
    <property type="match status" value="1"/>
</dbReference>
<evidence type="ECO:0000313" key="2">
    <source>
        <dbReference type="EMBL" id="HIV13126.1"/>
    </source>
</evidence>
<gene>
    <name evidence="2" type="ORF">IAA63_08335</name>
</gene>
<dbReference type="Gene3D" id="3.40.630.30">
    <property type="match status" value="1"/>
</dbReference>
<organism evidence="2 3">
    <name type="scientific">Candidatus Pullilachnospira stercoravium</name>
    <dbReference type="NCBI Taxonomy" id="2840913"/>
    <lineage>
        <taxon>Bacteria</taxon>
        <taxon>Bacillati</taxon>
        <taxon>Bacillota</taxon>
        <taxon>Clostridia</taxon>
        <taxon>Lachnospirales</taxon>
        <taxon>Lachnospiraceae</taxon>
        <taxon>Lachnospiraceae incertae sedis</taxon>
        <taxon>Candidatus Pullilachnospira</taxon>
    </lineage>
</organism>
<dbReference type="CDD" id="cd04301">
    <property type="entry name" value="NAT_SF"/>
    <property type="match status" value="1"/>
</dbReference>
<protein>
    <submittedName>
        <fullName evidence="2">N-acetyltransferase</fullName>
    </submittedName>
</protein>